<dbReference type="InterPro" id="IPR000600">
    <property type="entry name" value="ROK"/>
</dbReference>
<dbReference type="AlphaFoldDB" id="A0A7D5F5A1"/>
<dbReference type="PANTHER" id="PTHR18964:SF149">
    <property type="entry name" value="BIFUNCTIONAL UDP-N-ACETYLGLUCOSAMINE 2-EPIMERASE_N-ACETYLMANNOSAMINE KINASE"/>
    <property type="match status" value="1"/>
</dbReference>
<dbReference type="PANTHER" id="PTHR18964">
    <property type="entry name" value="ROK (REPRESSOR, ORF, KINASE) FAMILY"/>
    <property type="match status" value="1"/>
</dbReference>
<comment type="similarity">
    <text evidence="1">Belongs to the ROK (NagC/XylR) family.</text>
</comment>
<dbReference type="SUPFAM" id="SSF46785">
    <property type="entry name" value="Winged helix' DNA-binding domain"/>
    <property type="match status" value="1"/>
</dbReference>
<dbReference type="Gene3D" id="3.30.420.40">
    <property type="match status" value="2"/>
</dbReference>
<gene>
    <name evidence="2" type="ORF">HW566_09555</name>
</gene>
<evidence type="ECO:0000313" key="3">
    <source>
        <dbReference type="Proteomes" id="UP000509638"/>
    </source>
</evidence>
<dbReference type="RefSeq" id="WP_178012383.1">
    <property type="nucleotide sequence ID" value="NZ_CP058316.1"/>
</dbReference>
<organism evidence="2 3">
    <name type="scientific">Microbacterium oleivorans</name>
    <dbReference type="NCBI Taxonomy" id="273677"/>
    <lineage>
        <taxon>Bacteria</taxon>
        <taxon>Bacillati</taxon>
        <taxon>Actinomycetota</taxon>
        <taxon>Actinomycetes</taxon>
        <taxon>Micrococcales</taxon>
        <taxon>Microbacteriaceae</taxon>
        <taxon>Microbacterium</taxon>
    </lineage>
</organism>
<evidence type="ECO:0000313" key="2">
    <source>
        <dbReference type="EMBL" id="QLD11987.1"/>
    </source>
</evidence>
<accession>A0A7D5F5A1</accession>
<dbReference type="Pfam" id="PF00480">
    <property type="entry name" value="ROK"/>
    <property type="match status" value="1"/>
</dbReference>
<evidence type="ECO:0000256" key="1">
    <source>
        <dbReference type="ARBA" id="ARBA00006479"/>
    </source>
</evidence>
<sequence length="414" mass="42108">MSTTTMAAAPPRPASHDAVLAFAWHAGEFTATDAIEATGLTRSTTIDAMDALVDLGLLQELPNARLAGDYRKGRPARRFALRDDAAVLVGVDAGHVHVTATVTDLRSRALATRRATLELDGDDAAGRAVRITTVIDEALAEAGVARGQVLAVCVGVPAPVDAAGRSPRHPTGFWERMNPGLVDALAWAPIVRIDNDASLAAVAEGSVGAAAGCRDYIALLAGTRLGAGVVVDGHLLRGRHGGVGEMVAFDHVEGVGNAEGLGVRAAEWAAEAATGGGLAPQSALASVAPADLDARTVLELAAGGDPDALRIAERVGLTLARIVSVLGSMFDPQRVVVSGGISAGIEEVVAAARRFLPTDLDLPAPELVASDLGADVVVVGAVAGAAEAARNAVLDVWAGRSASAAANPDRPLRR</sequence>
<name>A0A7D5F5A1_9MICO</name>
<dbReference type="EMBL" id="CP058316">
    <property type="protein sequence ID" value="QLD11987.1"/>
    <property type="molecule type" value="Genomic_DNA"/>
</dbReference>
<dbReference type="SUPFAM" id="SSF53067">
    <property type="entry name" value="Actin-like ATPase domain"/>
    <property type="match status" value="1"/>
</dbReference>
<dbReference type="InterPro" id="IPR036390">
    <property type="entry name" value="WH_DNA-bd_sf"/>
</dbReference>
<proteinExistence type="inferred from homology"/>
<reference evidence="2 3" key="1">
    <citation type="submission" date="2020-06" db="EMBL/GenBank/DDBJ databases">
        <authorList>
            <person name="Jo H."/>
        </authorList>
    </citation>
    <scope>NUCLEOTIDE SEQUENCE [LARGE SCALE GENOMIC DNA]</scope>
    <source>
        <strain evidence="2 3">I46</strain>
    </source>
</reference>
<dbReference type="InterPro" id="IPR043129">
    <property type="entry name" value="ATPase_NBD"/>
</dbReference>
<dbReference type="Proteomes" id="UP000509638">
    <property type="component" value="Chromosome"/>
</dbReference>
<protein>
    <submittedName>
        <fullName evidence="2">ROK family protein</fullName>
    </submittedName>
</protein>